<proteinExistence type="predicted"/>
<accession>A0A923EAI2</accession>
<dbReference type="EMBL" id="JAAZWO010000006">
    <property type="protein sequence ID" value="MBC2397409.1"/>
    <property type="molecule type" value="Genomic_DNA"/>
</dbReference>
<sequence length="56" mass="6463">MTIIISMYDPNEMEALTSMLKLLPEDLMKAMDFSNVVTDLTGYLASWLYELYSYVS</sequence>
<dbReference type="AlphaFoldDB" id="A0A923EAI2"/>
<evidence type="ECO:0000313" key="1">
    <source>
        <dbReference type="EMBL" id="MBC2397409.1"/>
    </source>
</evidence>
<keyword evidence="2" id="KW-1185">Reference proteome</keyword>
<dbReference type="Proteomes" id="UP000563151">
    <property type="component" value="Unassembled WGS sequence"/>
</dbReference>
<organism evidence="1 2">
    <name type="scientific">Clostridium tetanomorphum</name>
    <dbReference type="NCBI Taxonomy" id="1553"/>
    <lineage>
        <taxon>Bacteria</taxon>
        <taxon>Bacillati</taxon>
        <taxon>Bacillota</taxon>
        <taxon>Clostridia</taxon>
        <taxon>Eubacteriales</taxon>
        <taxon>Clostridiaceae</taxon>
        <taxon>Clostridium</taxon>
    </lineage>
</organism>
<name>A0A923EAI2_CLOTT</name>
<protein>
    <submittedName>
        <fullName evidence="1">Uncharacterized protein</fullName>
    </submittedName>
</protein>
<comment type="caution">
    <text evidence="1">The sequence shown here is derived from an EMBL/GenBank/DDBJ whole genome shotgun (WGS) entry which is preliminary data.</text>
</comment>
<gene>
    <name evidence="1" type="ORF">HGG79_06410</name>
</gene>
<evidence type="ECO:0000313" key="2">
    <source>
        <dbReference type="Proteomes" id="UP000563151"/>
    </source>
</evidence>
<reference evidence="1 2" key="1">
    <citation type="submission" date="2020-04" db="EMBL/GenBank/DDBJ databases">
        <title>Genomic insights into acetone-butanol-ethanol (ABE) fermentation by sequencing solventogenic clostridia strains.</title>
        <authorList>
            <person name="Brown S."/>
        </authorList>
    </citation>
    <scope>NUCLEOTIDE SEQUENCE [LARGE SCALE GENOMIC DNA]</scope>
    <source>
        <strain evidence="1 2">DJ011</strain>
    </source>
</reference>